<protein>
    <recommendedName>
        <fullName evidence="3">DUF4367 domain-containing protein</fullName>
    </recommendedName>
</protein>
<evidence type="ECO:0000313" key="1">
    <source>
        <dbReference type="EMBL" id="MFC7371089.1"/>
    </source>
</evidence>
<sequence length="145" mass="16993">MKKRKWSIGFILFAILSILVLNVPLIHYPVWVPKKFEYKDYHATYIPFKVTDQYATIVTCGRNCSQVHYHYKNDDKHLSVLATDKASWSSDAIWQRKNRVPGTNYYYNSTQLAWIEEDTEVEVFIKLEGQKSDVKTLLNVAESIK</sequence>
<evidence type="ECO:0000313" key="2">
    <source>
        <dbReference type="Proteomes" id="UP001596549"/>
    </source>
</evidence>
<dbReference type="Proteomes" id="UP001596549">
    <property type="component" value="Unassembled WGS sequence"/>
</dbReference>
<reference evidence="2" key="1">
    <citation type="journal article" date="2019" name="Int. J. Syst. Evol. Microbiol.">
        <title>The Global Catalogue of Microorganisms (GCM) 10K type strain sequencing project: providing services to taxonomists for standard genome sequencing and annotation.</title>
        <authorList>
            <consortium name="The Broad Institute Genomics Platform"/>
            <consortium name="The Broad Institute Genome Sequencing Center for Infectious Disease"/>
            <person name="Wu L."/>
            <person name="Ma J."/>
        </authorList>
    </citation>
    <scope>NUCLEOTIDE SEQUENCE [LARGE SCALE GENOMIC DNA]</scope>
    <source>
        <strain evidence="2">NBRC 106396</strain>
    </source>
</reference>
<evidence type="ECO:0008006" key="3">
    <source>
        <dbReference type="Google" id="ProtNLM"/>
    </source>
</evidence>
<keyword evidence="2" id="KW-1185">Reference proteome</keyword>
<dbReference type="EMBL" id="JBHTCP010000010">
    <property type="protein sequence ID" value="MFC7371089.1"/>
    <property type="molecule type" value="Genomic_DNA"/>
</dbReference>
<dbReference type="RefSeq" id="WP_379747316.1">
    <property type="nucleotide sequence ID" value="NZ_JBHTCP010000010.1"/>
</dbReference>
<comment type="caution">
    <text evidence="1">The sequence shown here is derived from an EMBL/GenBank/DDBJ whole genome shotgun (WGS) entry which is preliminary data.</text>
</comment>
<accession>A0ABW2NKU3</accession>
<organism evidence="1 2">
    <name type="scientific">Fictibacillus iocasae</name>
    <dbReference type="NCBI Taxonomy" id="2715437"/>
    <lineage>
        <taxon>Bacteria</taxon>
        <taxon>Bacillati</taxon>
        <taxon>Bacillota</taxon>
        <taxon>Bacilli</taxon>
        <taxon>Bacillales</taxon>
        <taxon>Fictibacillaceae</taxon>
        <taxon>Fictibacillus</taxon>
    </lineage>
</organism>
<name>A0ABW2NKU3_9BACL</name>
<proteinExistence type="predicted"/>
<gene>
    <name evidence="1" type="ORF">ACFQPF_05320</name>
</gene>